<dbReference type="PANTHER" id="PTHR37422:SF13">
    <property type="entry name" value="LIPOPOLYSACCHARIDE BIOSYNTHESIS PROTEIN PA4999-RELATED"/>
    <property type="match status" value="1"/>
</dbReference>
<evidence type="ECO:0000256" key="5">
    <source>
        <dbReference type="SAM" id="MobiDB-lite"/>
    </source>
</evidence>
<feature type="transmembrane region" description="Helical" evidence="6">
    <location>
        <begin position="439"/>
        <end position="456"/>
    </location>
</feature>
<keyword evidence="2 6" id="KW-0812">Transmembrane</keyword>
<dbReference type="GO" id="GO:0016874">
    <property type="term" value="F:ligase activity"/>
    <property type="evidence" value="ECO:0007669"/>
    <property type="project" value="UniProtKB-KW"/>
</dbReference>
<feature type="domain" description="O-antigen ligase-related" evidence="7">
    <location>
        <begin position="247"/>
        <end position="390"/>
    </location>
</feature>
<organism evidence="8 9">
    <name type="scientific">Sulfidibacter corallicola</name>
    <dbReference type="NCBI Taxonomy" id="2818388"/>
    <lineage>
        <taxon>Bacteria</taxon>
        <taxon>Pseudomonadati</taxon>
        <taxon>Acidobacteriota</taxon>
        <taxon>Holophagae</taxon>
        <taxon>Acanthopleuribacterales</taxon>
        <taxon>Acanthopleuribacteraceae</taxon>
        <taxon>Sulfidibacter</taxon>
    </lineage>
</organism>
<evidence type="ECO:0000313" key="8">
    <source>
        <dbReference type="EMBL" id="QTD54348.1"/>
    </source>
</evidence>
<dbReference type="Proteomes" id="UP000663929">
    <property type="component" value="Chromosome"/>
</dbReference>
<keyword evidence="3 6" id="KW-1133">Transmembrane helix</keyword>
<feature type="transmembrane region" description="Helical" evidence="6">
    <location>
        <begin position="67"/>
        <end position="94"/>
    </location>
</feature>
<keyword evidence="8" id="KW-0436">Ligase</keyword>
<keyword evidence="9" id="KW-1185">Reference proteome</keyword>
<dbReference type="RefSeq" id="WP_237384442.1">
    <property type="nucleotide sequence ID" value="NZ_CP071793.1"/>
</dbReference>
<evidence type="ECO:0000256" key="1">
    <source>
        <dbReference type="ARBA" id="ARBA00004141"/>
    </source>
</evidence>
<protein>
    <submittedName>
        <fullName evidence="8">O-antigen ligase family protein</fullName>
    </submittedName>
</protein>
<comment type="subcellular location">
    <subcellularLocation>
        <location evidence="1">Membrane</location>
        <topology evidence="1">Multi-pass membrane protein</topology>
    </subcellularLocation>
</comment>
<feature type="transmembrane region" description="Helical" evidence="6">
    <location>
        <begin position="151"/>
        <end position="171"/>
    </location>
</feature>
<dbReference type="KEGG" id="scor:J3U87_18030"/>
<feature type="transmembrane region" description="Helical" evidence="6">
    <location>
        <begin position="262"/>
        <end position="283"/>
    </location>
</feature>
<gene>
    <name evidence="8" type="ORF">J3U87_18030</name>
</gene>
<feature type="transmembrane region" description="Helical" evidence="6">
    <location>
        <begin position="381"/>
        <end position="401"/>
    </location>
</feature>
<feature type="transmembrane region" description="Helical" evidence="6">
    <location>
        <begin position="234"/>
        <end position="256"/>
    </location>
</feature>
<evidence type="ECO:0000256" key="3">
    <source>
        <dbReference type="ARBA" id="ARBA00022989"/>
    </source>
</evidence>
<dbReference type="InterPro" id="IPR007016">
    <property type="entry name" value="O-antigen_ligase-rel_domated"/>
</dbReference>
<reference evidence="8" key="1">
    <citation type="submission" date="2021-03" db="EMBL/GenBank/DDBJ databases">
        <title>Acanthopleuribacteraceae sp. M133.</title>
        <authorList>
            <person name="Wang G."/>
        </authorList>
    </citation>
    <scope>NUCLEOTIDE SEQUENCE</scope>
    <source>
        <strain evidence="8">M133</strain>
    </source>
</reference>
<dbReference type="InterPro" id="IPR051533">
    <property type="entry name" value="WaaL-like"/>
</dbReference>
<dbReference type="GO" id="GO:0016020">
    <property type="term" value="C:membrane"/>
    <property type="evidence" value="ECO:0007669"/>
    <property type="project" value="UniProtKB-SubCell"/>
</dbReference>
<feature type="compositionally biased region" description="Polar residues" evidence="5">
    <location>
        <begin position="666"/>
        <end position="684"/>
    </location>
</feature>
<proteinExistence type="predicted"/>
<name>A0A8A4TYN5_SULCO</name>
<feature type="compositionally biased region" description="Basic and acidic residues" evidence="5">
    <location>
        <begin position="646"/>
        <end position="661"/>
    </location>
</feature>
<feature type="transmembrane region" description="Helical" evidence="6">
    <location>
        <begin position="125"/>
        <end position="144"/>
    </location>
</feature>
<dbReference type="Pfam" id="PF04932">
    <property type="entry name" value="Wzy_C"/>
    <property type="match status" value="1"/>
</dbReference>
<feature type="region of interest" description="Disordered" evidence="5">
    <location>
        <begin position="646"/>
        <end position="693"/>
    </location>
</feature>
<dbReference type="PANTHER" id="PTHR37422">
    <property type="entry name" value="TEICHURONIC ACID BIOSYNTHESIS PROTEIN TUAE"/>
    <property type="match status" value="1"/>
</dbReference>
<evidence type="ECO:0000256" key="2">
    <source>
        <dbReference type="ARBA" id="ARBA00022692"/>
    </source>
</evidence>
<evidence type="ECO:0000259" key="7">
    <source>
        <dbReference type="Pfam" id="PF04932"/>
    </source>
</evidence>
<feature type="transmembrane region" description="Helical" evidence="6">
    <location>
        <begin position="468"/>
        <end position="485"/>
    </location>
</feature>
<feature type="transmembrane region" description="Helical" evidence="6">
    <location>
        <begin position="36"/>
        <end position="55"/>
    </location>
</feature>
<sequence length="693" mass="78198">MMNTSHDSHHGSLADWIWHVLFFDALVLFLRFGGYAIADLLFHACCLIIAGVLLWRCSSGYRLPKGIWLVFYGIAALALVQTVPVGHGLLAWLAPIKHRIFSVSSAHFPDVTVATSIAMVPPLHWLKFASLCLDMAMVAILLAAPRPQRRVFYGWFFGIGALASWLAILNYQNHIETLPFLRLYSGTHGGIVNRNHFAMLTVTLLIMTYPKILKHFAALRQPKRRQTIGLDQRATEILWGFFFLIVASVFFVAFSATWSRSGVLNFVVSHFVFLFLLVVGLVRQMNRHKYLIPAVLLAGAVLMLFLPLGRGLERFQKLGATDEGRLNRILIGMGYLAEMPVLGAGMGASEAILDPVEPRNLRETRNARQFHNEYLQVLIEMGPLGLVALLVALFFLGSELWKGLSVKEFDRRVFACAIFALFVTLLIYSLLSFPLRVPALRVFLMLLFAYGLKCVHHRDHLHRGATRKVLGGLPLLAFGTLWFAAHLPASLEKDSLPLVERSRSYGFFYRVDLFKANDRLERIFLEMPPAETVVAELPEIRAGLLRHLRLQPFSLKALNNLFIVDVLQHRFRDLSFDPDVYAGFRAQAMAISELGRDANWHSKAAQLFLYSIYEPHLPPEDLAEFERLKKDPYVIRFWILARKKLAEPKEAPESSMERESNPEGVPSTTGTENPPSSQRSSVPNESAPARVGY</sequence>
<evidence type="ECO:0000313" key="9">
    <source>
        <dbReference type="Proteomes" id="UP000663929"/>
    </source>
</evidence>
<dbReference type="EMBL" id="CP071793">
    <property type="protein sequence ID" value="QTD54348.1"/>
    <property type="molecule type" value="Genomic_DNA"/>
</dbReference>
<accession>A0A8A4TYN5</accession>
<evidence type="ECO:0000256" key="4">
    <source>
        <dbReference type="ARBA" id="ARBA00023136"/>
    </source>
</evidence>
<feature type="transmembrane region" description="Helical" evidence="6">
    <location>
        <begin position="290"/>
        <end position="308"/>
    </location>
</feature>
<feature type="transmembrane region" description="Helical" evidence="6">
    <location>
        <begin position="413"/>
        <end position="433"/>
    </location>
</feature>
<keyword evidence="4 6" id="KW-0472">Membrane</keyword>
<feature type="transmembrane region" description="Helical" evidence="6">
    <location>
        <begin position="191"/>
        <end position="213"/>
    </location>
</feature>
<evidence type="ECO:0000256" key="6">
    <source>
        <dbReference type="SAM" id="Phobius"/>
    </source>
</evidence>
<dbReference type="AlphaFoldDB" id="A0A8A4TYN5"/>